<keyword evidence="4" id="KW-1185">Reference proteome</keyword>
<dbReference type="PANTHER" id="PTHR35526">
    <property type="entry name" value="ANTI-SIGMA-F FACTOR RSBW-RELATED"/>
    <property type="match status" value="1"/>
</dbReference>
<accession>A0ABP9ENG8</accession>
<protein>
    <recommendedName>
        <fullName evidence="2">Histidine kinase/HSP90-like ATPase domain-containing protein</fullName>
    </recommendedName>
</protein>
<gene>
    <name evidence="3" type="ORF">GCM10023235_75080</name>
</gene>
<dbReference type="Proteomes" id="UP001501752">
    <property type="component" value="Unassembled WGS sequence"/>
</dbReference>
<evidence type="ECO:0000256" key="1">
    <source>
        <dbReference type="ARBA" id="ARBA00022527"/>
    </source>
</evidence>
<dbReference type="SUPFAM" id="SSF55874">
    <property type="entry name" value="ATPase domain of HSP90 chaperone/DNA topoisomerase II/histidine kinase"/>
    <property type="match status" value="1"/>
</dbReference>
<dbReference type="InterPro" id="IPR050267">
    <property type="entry name" value="Anti-sigma-factor_SerPK"/>
</dbReference>
<comment type="caution">
    <text evidence="3">The sequence shown here is derived from an EMBL/GenBank/DDBJ whole genome shotgun (WGS) entry which is preliminary data.</text>
</comment>
<sequence>MRTLPVTPVVPARLAFPAGPAPVSEGIAFTRRALTTWFPRTKSAAVADIVLVAAELLANAAQHADGPLALDLRTTPSGRIRIAVTDASAAVPKVRSPMPHTPGGHGMRIVDHLARAWGTHPAAGGKTVWAECDPPPTTIPAL</sequence>
<evidence type="ECO:0000313" key="3">
    <source>
        <dbReference type="EMBL" id="GAA4883490.1"/>
    </source>
</evidence>
<dbReference type="CDD" id="cd16936">
    <property type="entry name" value="HATPase_RsbW-like"/>
    <property type="match status" value="1"/>
</dbReference>
<dbReference type="InterPro" id="IPR003594">
    <property type="entry name" value="HATPase_dom"/>
</dbReference>
<dbReference type="Gene3D" id="3.30.565.10">
    <property type="entry name" value="Histidine kinase-like ATPase, C-terminal domain"/>
    <property type="match status" value="1"/>
</dbReference>
<reference evidence="4" key="1">
    <citation type="journal article" date="2019" name="Int. J. Syst. Evol. Microbiol.">
        <title>The Global Catalogue of Microorganisms (GCM) 10K type strain sequencing project: providing services to taxonomists for standard genome sequencing and annotation.</title>
        <authorList>
            <consortium name="The Broad Institute Genomics Platform"/>
            <consortium name="The Broad Institute Genome Sequencing Center for Infectious Disease"/>
            <person name="Wu L."/>
            <person name="Ma J."/>
        </authorList>
    </citation>
    <scope>NUCLEOTIDE SEQUENCE [LARGE SCALE GENOMIC DNA]</scope>
    <source>
        <strain evidence="4">JCM 13006</strain>
    </source>
</reference>
<keyword evidence="1" id="KW-0723">Serine/threonine-protein kinase</keyword>
<evidence type="ECO:0000313" key="4">
    <source>
        <dbReference type="Proteomes" id="UP001501752"/>
    </source>
</evidence>
<dbReference type="RefSeq" id="WP_345701395.1">
    <property type="nucleotide sequence ID" value="NZ_BAABIS010000001.1"/>
</dbReference>
<dbReference type="Pfam" id="PF13581">
    <property type="entry name" value="HATPase_c_2"/>
    <property type="match status" value="1"/>
</dbReference>
<keyword evidence="1" id="KW-0418">Kinase</keyword>
<dbReference type="EMBL" id="BAABIS010000001">
    <property type="protein sequence ID" value="GAA4883490.1"/>
    <property type="molecule type" value="Genomic_DNA"/>
</dbReference>
<name>A0ABP9ENG8_9ACTN</name>
<dbReference type="PANTHER" id="PTHR35526:SF3">
    <property type="entry name" value="ANTI-SIGMA-F FACTOR RSBW"/>
    <property type="match status" value="1"/>
</dbReference>
<organism evidence="3 4">
    <name type="scientific">Kitasatospora terrestris</name>
    <dbReference type="NCBI Taxonomy" id="258051"/>
    <lineage>
        <taxon>Bacteria</taxon>
        <taxon>Bacillati</taxon>
        <taxon>Actinomycetota</taxon>
        <taxon>Actinomycetes</taxon>
        <taxon>Kitasatosporales</taxon>
        <taxon>Streptomycetaceae</taxon>
        <taxon>Kitasatospora</taxon>
    </lineage>
</organism>
<keyword evidence="1" id="KW-0808">Transferase</keyword>
<feature type="domain" description="Histidine kinase/HSP90-like ATPase" evidence="2">
    <location>
        <begin position="30"/>
        <end position="129"/>
    </location>
</feature>
<evidence type="ECO:0000259" key="2">
    <source>
        <dbReference type="Pfam" id="PF13581"/>
    </source>
</evidence>
<proteinExistence type="predicted"/>
<dbReference type="InterPro" id="IPR036890">
    <property type="entry name" value="HATPase_C_sf"/>
</dbReference>